<reference evidence="2" key="1">
    <citation type="journal article" date="2014" name="Int. J. Syst. Evol. Microbiol.">
        <title>Complete genome sequence of Corynebacterium casei LMG S-19264T (=DSM 44701T), isolated from a smear-ripened cheese.</title>
        <authorList>
            <consortium name="US DOE Joint Genome Institute (JGI-PGF)"/>
            <person name="Walter F."/>
            <person name="Albersmeier A."/>
            <person name="Kalinowski J."/>
            <person name="Ruckert C."/>
        </authorList>
    </citation>
    <scope>NUCLEOTIDE SEQUENCE</scope>
    <source>
        <strain evidence="2">KCTC 12988</strain>
    </source>
</reference>
<comment type="caution">
    <text evidence="2">The sequence shown here is derived from an EMBL/GenBank/DDBJ whole genome shotgun (WGS) entry which is preliminary data.</text>
</comment>
<dbReference type="EMBL" id="BMXI01000003">
    <property type="protein sequence ID" value="GHC45898.1"/>
    <property type="molecule type" value="Genomic_DNA"/>
</dbReference>
<feature type="domain" description="Ice-binding protein C-terminal" evidence="1">
    <location>
        <begin position="236"/>
        <end position="256"/>
    </location>
</feature>
<protein>
    <recommendedName>
        <fullName evidence="1">Ice-binding protein C-terminal domain-containing protein</fullName>
    </recommendedName>
</protein>
<gene>
    <name evidence="2" type="ORF">GCM10007100_09230</name>
</gene>
<name>A0A918WFB2_9BACT</name>
<evidence type="ECO:0000313" key="2">
    <source>
        <dbReference type="EMBL" id="GHC45898.1"/>
    </source>
</evidence>
<sequence>MKLNKKHAVVTSVTAAVSSEAAVVQITQTGNSLLMGPSTPGAGEYTFADNLSADLTGDGVDDISITDTGLWSSLSGTTSSSPNYSIRWLGMKINGVRNVAGVGTSYVGGGSFCTTQFAGSFTTLKTFRPGEVTCNGSVATQTTYRTCGVIFSPGITYGNNYGGVADQNAQFSNSCETIEISFNDPVYGQVNGWLQVSQRGGVGITLDRVIFDTENPSVRPDVDCRDPAYAEASDVVPEPSSIALLALGAGGVLLRRQRKAA</sequence>
<dbReference type="RefSeq" id="WP_189567773.1">
    <property type="nucleotide sequence ID" value="NZ_BMXI01000003.1"/>
</dbReference>
<evidence type="ECO:0000313" key="3">
    <source>
        <dbReference type="Proteomes" id="UP000644507"/>
    </source>
</evidence>
<dbReference type="NCBIfam" id="TIGR02595">
    <property type="entry name" value="PEP_CTERM"/>
    <property type="match status" value="1"/>
</dbReference>
<dbReference type="Proteomes" id="UP000644507">
    <property type="component" value="Unassembled WGS sequence"/>
</dbReference>
<dbReference type="AlphaFoldDB" id="A0A918WFB2"/>
<dbReference type="InterPro" id="IPR013424">
    <property type="entry name" value="Ice-binding_C"/>
</dbReference>
<organism evidence="2 3">
    <name type="scientific">Roseibacillus persicicus</name>
    <dbReference type="NCBI Taxonomy" id="454148"/>
    <lineage>
        <taxon>Bacteria</taxon>
        <taxon>Pseudomonadati</taxon>
        <taxon>Verrucomicrobiota</taxon>
        <taxon>Verrucomicrobiia</taxon>
        <taxon>Verrucomicrobiales</taxon>
        <taxon>Verrucomicrobiaceae</taxon>
        <taxon>Roseibacillus</taxon>
    </lineage>
</organism>
<proteinExistence type="predicted"/>
<dbReference type="Pfam" id="PF07589">
    <property type="entry name" value="PEP-CTERM"/>
    <property type="match status" value="1"/>
</dbReference>
<evidence type="ECO:0000259" key="1">
    <source>
        <dbReference type="Pfam" id="PF07589"/>
    </source>
</evidence>
<accession>A0A918WFB2</accession>
<reference evidence="2" key="2">
    <citation type="submission" date="2020-09" db="EMBL/GenBank/DDBJ databases">
        <authorList>
            <person name="Sun Q."/>
            <person name="Kim S."/>
        </authorList>
    </citation>
    <scope>NUCLEOTIDE SEQUENCE</scope>
    <source>
        <strain evidence="2">KCTC 12988</strain>
    </source>
</reference>
<keyword evidence="3" id="KW-1185">Reference proteome</keyword>